<dbReference type="SMART" id="SM00028">
    <property type="entry name" value="TPR"/>
    <property type="match status" value="3"/>
</dbReference>
<dbReference type="RefSeq" id="WP_305732453.1">
    <property type="nucleotide sequence ID" value="NZ_OW150024.1"/>
</dbReference>
<gene>
    <name evidence="2" type="ORF">GEAMG1_1810</name>
</gene>
<organism evidence="2 3">
    <name type="scientific">Trichlorobacter ammonificans</name>
    <dbReference type="NCBI Taxonomy" id="2916410"/>
    <lineage>
        <taxon>Bacteria</taxon>
        <taxon>Pseudomonadati</taxon>
        <taxon>Thermodesulfobacteriota</taxon>
        <taxon>Desulfuromonadia</taxon>
        <taxon>Geobacterales</taxon>
        <taxon>Geobacteraceae</taxon>
        <taxon>Trichlorobacter</taxon>
    </lineage>
</organism>
<accession>A0ABM9D8U6</accession>
<dbReference type="SUPFAM" id="SSF48452">
    <property type="entry name" value="TPR-like"/>
    <property type="match status" value="2"/>
</dbReference>
<name>A0ABM9D8U6_9BACT</name>
<sequence length="284" mass="31642">MTRTRNERSRVRVRPGGVMLRDSLHGVLLCMLLAGCAGGMPQASESHRRIADLNERALMSVEKNRLDDTRRLLDEALGLATALDDDGQQALTLLNLARLERRLGRLEQATRLLERGRRHAGATGYAADLAQETALVLLAGGQTAEARRWAEIALQEERGEMTARRLNLLSRIALRQEDRAAALAYAEQALEKTGSRELLAEERANALRTIGRLRGEEQRFAEAEKLLLEALALDRRLERPAKIAADLEALAALLERTGDTARSDDYRQRAARVRHQLPPRATEP</sequence>
<dbReference type="InterPro" id="IPR011990">
    <property type="entry name" value="TPR-like_helical_dom_sf"/>
</dbReference>
<reference evidence="2 3" key="1">
    <citation type="submission" date="2022-03" db="EMBL/GenBank/DDBJ databases">
        <authorList>
            <person name="Koch H."/>
        </authorList>
    </citation>
    <scope>NUCLEOTIDE SEQUENCE [LARGE SCALE GENOMIC DNA]</scope>
    <source>
        <strain evidence="2 3">G1</strain>
    </source>
</reference>
<dbReference type="InterPro" id="IPR019734">
    <property type="entry name" value="TPR_rpt"/>
</dbReference>
<evidence type="ECO:0000313" key="3">
    <source>
        <dbReference type="Proteomes" id="UP001295463"/>
    </source>
</evidence>
<evidence type="ECO:0000256" key="1">
    <source>
        <dbReference type="SAM" id="MobiDB-lite"/>
    </source>
</evidence>
<keyword evidence="3" id="KW-1185">Reference proteome</keyword>
<proteinExistence type="predicted"/>
<dbReference type="Proteomes" id="UP001295463">
    <property type="component" value="Chromosome"/>
</dbReference>
<evidence type="ECO:0000313" key="2">
    <source>
        <dbReference type="EMBL" id="CAH2031642.1"/>
    </source>
</evidence>
<protein>
    <submittedName>
        <fullName evidence="2">Tetratricopeptide TPR_2 repeat protein</fullName>
    </submittedName>
</protein>
<dbReference type="Gene3D" id="1.25.40.10">
    <property type="entry name" value="Tetratricopeptide repeat domain"/>
    <property type="match status" value="2"/>
</dbReference>
<dbReference type="EMBL" id="OW150024">
    <property type="protein sequence ID" value="CAH2031642.1"/>
    <property type="molecule type" value="Genomic_DNA"/>
</dbReference>
<feature type="region of interest" description="Disordered" evidence="1">
    <location>
        <begin position="261"/>
        <end position="284"/>
    </location>
</feature>